<reference evidence="2" key="1">
    <citation type="submission" date="2023-10" db="EMBL/GenBank/DDBJ databases">
        <authorList>
            <person name="Chen Y."/>
            <person name="Shah S."/>
            <person name="Dougan E. K."/>
            <person name="Thang M."/>
            <person name="Chan C."/>
        </authorList>
    </citation>
    <scope>NUCLEOTIDE SEQUENCE [LARGE SCALE GENOMIC DNA]</scope>
</reference>
<dbReference type="EMBL" id="CAUYUJ010015769">
    <property type="protein sequence ID" value="CAK0857911.1"/>
    <property type="molecule type" value="Genomic_DNA"/>
</dbReference>
<name>A0ABN9UG41_9DINO</name>
<keyword evidence="3" id="KW-1185">Reference proteome</keyword>
<comment type="caution">
    <text evidence="2">The sequence shown here is derived from an EMBL/GenBank/DDBJ whole genome shotgun (WGS) entry which is preliminary data.</text>
</comment>
<gene>
    <name evidence="2" type="ORF">PCOR1329_LOCUS47856</name>
</gene>
<feature type="region of interest" description="Disordered" evidence="1">
    <location>
        <begin position="228"/>
        <end position="255"/>
    </location>
</feature>
<accession>A0ABN9UG41</accession>
<proteinExistence type="predicted"/>
<feature type="compositionally biased region" description="Polar residues" evidence="1">
    <location>
        <begin position="238"/>
        <end position="254"/>
    </location>
</feature>
<protein>
    <submittedName>
        <fullName evidence="2">Uncharacterized protein</fullName>
    </submittedName>
</protein>
<evidence type="ECO:0000256" key="1">
    <source>
        <dbReference type="SAM" id="MobiDB-lite"/>
    </source>
</evidence>
<evidence type="ECO:0000313" key="3">
    <source>
        <dbReference type="Proteomes" id="UP001189429"/>
    </source>
</evidence>
<dbReference type="Proteomes" id="UP001189429">
    <property type="component" value="Unassembled WGS sequence"/>
</dbReference>
<sequence length="778" mass="85064">MKARMIVDFRESGLNQGELNDVARYLEPHISPKGTAEFEIPRRCEAAKTAFCAMGAFWSLSTPWRWKRVVFSGTVMGAILPGMECFILSEAQYRGWTCAGRGWGALPWPRGLDQVAWLEDGTVKSLTTEEVLAYLRVGDTKTELLVRRLKWYQSWARRPWHHAQLLSILFADLPGVHGASETMEDEAETLEELGRAPWKLEADRELAKQFLRMDFARVRCNTYTVMIPPPGLERPAETQRQGTTERPAETQRQGTAVEEALELEQGDDALRDICACGAKGIVGAQLVKCGQEYDSQGKELKAKLVKGEQVDFKTRSSPRIGLFAKTRANEAVHKKLVHYWKEQVVMGAPEQLDDDGHQFRCRTSWTQEEKDGECGVLSVALSRLGVGAAAGQIIWTFIKDLETDVEMAGAAPRGPLERETSRCLAAVTGSKKEYGHTNPDAFIGPPLAEFLSPGADVSAMQALFADDLARQLCSFQGFNSSSAVDVFVIGTGGVREASDGSGAAELTELFRDRLLGDVPRLLAGLGLPTVAFSVEILDEREEALLEAQAAMKAFGDRLDLAGVIGAGGSSVQLSELVSDSVVTTPWGARNVFVGDGAYSQFRERFTEPTLESFLGAFEAAYGAAPGKRSLREVRLQAQRASAESQSGGPPFVGTWVAMSGLCIAAQDIPGLKDFAKHYLNAEVSKPVAVSVAQEHYLHYLVDFAERDEPPGSVPPSERRSPASAAVMLWHLLRFFSGDAALRFAKKVDGIDLSVNAGYALRKFTGDRRTCSSTSNLII</sequence>
<organism evidence="2 3">
    <name type="scientific">Prorocentrum cordatum</name>
    <dbReference type="NCBI Taxonomy" id="2364126"/>
    <lineage>
        <taxon>Eukaryota</taxon>
        <taxon>Sar</taxon>
        <taxon>Alveolata</taxon>
        <taxon>Dinophyceae</taxon>
        <taxon>Prorocentrales</taxon>
        <taxon>Prorocentraceae</taxon>
        <taxon>Prorocentrum</taxon>
    </lineage>
</organism>
<evidence type="ECO:0000313" key="2">
    <source>
        <dbReference type="EMBL" id="CAK0857911.1"/>
    </source>
</evidence>